<keyword evidence="2 3" id="KW-0378">Hydrolase</keyword>
<dbReference type="InterPro" id="IPR020084">
    <property type="entry name" value="NUDIX_hydrolase_CS"/>
</dbReference>
<evidence type="ECO:0000313" key="5">
    <source>
        <dbReference type="EMBL" id="ACJ33991.1"/>
    </source>
</evidence>
<sequence>MYCFIRLGDFGAILSEVAIFFAKVKFAKFIKKNGLATCTSKVKSMKEGTNMRIVPKHIVAVSGYIVNDHGEVLLVKTHSRSDTWELPGGQVEEGESLHHALVREVHEETGLKIVPLGVTGVYYNATDYILVVVFRAKYEEGELDIQSQEIKAANFFMLTDKNISTYITRPHIASRVQDAMKCNCLVPYEAWEVSPFRTLGRIEV</sequence>
<reference evidence="5 6" key="1">
    <citation type="journal article" date="2008" name="Genome Biol.">
        <title>Encapsulated in silica: genome, proteome and physiology of the thermophilic bacterium Anoxybacillus flavithermus WK1.</title>
        <authorList>
            <person name="Saw J.H."/>
            <person name="Mountain B.W."/>
            <person name="Feng L."/>
            <person name="Omelchenko M.V."/>
            <person name="Hou S."/>
            <person name="Saito J.A."/>
            <person name="Stott M.B."/>
            <person name="Li D."/>
            <person name="Zhao G."/>
            <person name="Wu J."/>
            <person name="Galperin M.Y."/>
            <person name="Koonin E.V."/>
            <person name="Makarova K.S."/>
            <person name="Wolf Y.I."/>
            <person name="Rigden D.J."/>
            <person name="Dunfield P.F."/>
            <person name="Wang L."/>
            <person name="Alam M."/>
        </authorList>
    </citation>
    <scope>NUCLEOTIDE SEQUENCE [LARGE SCALE GENOMIC DNA]</scope>
    <source>
        <strain evidence="6">DSM 21510 / WK1</strain>
    </source>
</reference>
<dbReference type="SUPFAM" id="SSF55811">
    <property type="entry name" value="Nudix"/>
    <property type="match status" value="1"/>
</dbReference>
<organism evidence="5 6">
    <name type="scientific">Anoxybacillus flavithermus (strain DSM 21510 / WK1)</name>
    <dbReference type="NCBI Taxonomy" id="491915"/>
    <lineage>
        <taxon>Bacteria</taxon>
        <taxon>Bacillati</taxon>
        <taxon>Bacillota</taxon>
        <taxon>Bacilli</taxon>
        <taxon>Bacillales</taxon>
        <taxon>Anoxybacillaceae</taxon>
        <taxon>Anoxybacillus</taxon>
    </lineage>
</organism>
<dbReference type="KEGG" id="afl:Aflv_1626"/>
<evidence type="ECO:0000256" key="3">
    <source>
        <dbReference type="RuleBase" id="RU003476"/>
    </source>
</evidence>
<comment type="similarity">
    <text evidence="3">Belongs to the Nudix hydrolase family.</text>
</comment>
<evidence type="ECO:0000259" key="4">
    <source>
        <dbReference type="PROSITE" id="PS51462"/>
    </source>
</evidence>
<dbReference type="InterPro" id="IPR000086">
    <property type="entry name" value="NUDIX_hydrolase_dom"/>
</dbReference>
<dbReference type="Pfam" id="PF00293">
    <property type="entry name" value="NUDIX"/>
    <property type="match status" value="1"/>
</dbReference>
<dbReference type="PANTHER" id="PTHR43046">
    <property type="entry name" value="GDP-MANNOSE MANNOSYL HYDROLASE"/>
    <property type="match status" value="1"/>
</dbReference>
<comment type="cofactor">
    <cofactor evidence="1">
        <name>Mg(2+)</name>
        <dbReference type="ChEBI" id="CHEBI:18420"/>
    </cofactor>
</comment>
<dbReference type="GO" id="GO:0016787">
    <property type="term" value="F:hydrolase activity"/>
    <property type="evidence" value="ECO:0007669"/>
    <property type="project" value="UniProtKB-KW"/>
</dbReference>
<dbReference type="Gene3D" id="3.90.79.10">
    <property type="entry name" value="Nucleoside Triphosphate Pyrophosphohydrolase"/>
    <property type="match status" value="1"/>
</dbReference>
<dbReference type="InterPro" id="IPR015797">
    <property type="entry name" value="NUDIX_hydrolase-like_dom_sf"/>
</dbReference>
<evidence type="ECO:0000256" key="2">
    <source>
        <dbReference type="ARBA" id="ARBA00022801"/>
    </source>
</evidence>
<dbReference type="PANTHER" id="PTHR43046:SF2">
    <property type="entry name" value="8-OXO-DGTP DIPHOSPHATASE-RELATED"/>
    <property type="match status" value="1"/>
</dbReference>
<evidence type="ECO:0000313" key="6">
    <source>
        <dbReference type="Proteomes" id="UP000000742"/>
    </source>
</evidence>
<feature type="domain" description="Nudix hydrolase" evidence="4">
    <location>
        <begin position="56"/>
        <end position="178"/>
    </location>
</feature>
<dbReference type="InterPro" id="IPR020476">
    <property type="entry name" value="Nudix_hydrolase"/>
</dbReference>
<dbReference type="Proteomes" id="UP000000742">
    <property type="component" value="Chromosome"/>
</dbReference>
<dbReference type="EMBL" id="CP000922">
    <property type="protein sequence ID" value="ACJ33991.1"/>
    <property type="molecule type" value="Genomic_DNA"/>
</dbReference>
<protein>
    <submittedName>
        <fullName evidence="5">NUDIX family hydrolase</fullName>
    </submittedName>
</protein>
<dbReference type="AlphaFoldDB" id="B7GJX8"/>
<evidence type="ECO:0000256" key="1">
    <source>
        <dbReference type="ARBA" id="ARBA00001946"/>
    </source>
</evidence>
<dbReference type="eggNOG" id="COG1051">
    <property type="taxonomic scope" value="Bacteria"/>
</dbReference>
<dbReference type="PRINTS" id="PR00502">
    <property type="entry name" value="NUDIXFAMILY"/>
</dbReference>
<accession>B7GJX8</accession>
<dbReference type="PROSITE" id="PS00893">
    <property type="entry name" value="NUDIX_BOX"/>
    <property type="match status" value="1"/>
</dbReference>
<dbReference type="HOGENOM" id="CLU_037162_7_1_9"/>
<proteinExistence type="inferred from homology"/>
<dbReference type="STRING" id="491915.Aflv_1626"/>
<dbReference type="PROSITE" id="PS51462">
    <property type="entry name" value="NUDIX"/>
    <property type="match status" value="1"/>
</dbReference>
<gene>
    <name evidence="5" type="ordered locus">Aflv_1626</name>
</gene>
<name>B7GJX8_ANOFW</name>
<dbReference type="CDD" id="cd02883">
    <property type="entry name" value="NUDIX_Hydrolase"/>
    <property type="match status" value="1"/>
</dbReference>